<evidence type="ECO:0000256" key="1">
    <source>
        <dbReference type="SAM" id="Coils"/>
    </source>
</evidence>
<feature type="coiled-coil region" evidence="1">
    <location>
        <begin position="117"/>
        <end position="151"/>
    </location>
</feature>
<evidence type="ECO:0000313" key="3">
    <source>
        <dbReference type="EMBL" id="PIZ17732.1"/>
    </source>
</evidence>
<dbReference type="GO" id="GO:0003677">
    <property type="term" value="F:DNA binding"/>
    <property type="evidence" value="ECO:0007669"/>
    <property type="project" value="UniProtKB-KW"/>
</dbReference>
<feature type="domain" description="KilA-N DNA-binding" evidence="2">
    <location>
        <begin position="12"/>
        <end position="97"/>
    </location>
</feature>
<dbReference type="AlphaFoldDB" id="A0A2M7SDY9"/>
<dbReference type="EMBL" id="PFMR01000089">
    <property type="protein sequence ID" value="PIZ17732.1"/>
    <property type="molecule type" value="Genomic_DNA"/>
</dbReference>
<sequence length="171" mass="19948">MRAIVPQEVLEQKIFLIRSQKVILSTHLADLYGVEARELIQAVKRNIERFPGDFMFQLTNDEFKNLKSQIVISSWGGMRRARPYAFTEEGIAMLSSVLRSKRAVQVNIAIMRTFVKLRNILLAHKELAHKLKELERKFEKHDEEIIAIFNAIRQMMAPPEKVKPRIGFKPY</sequence>
<evidence type="ECO:0000259" key="2">
    <source>
        <dbReference type="Pfam" id="PF10543"/>
    </source>
</evidence>
<keyword evidence="1" id="KW-0175">Coiled coil</keyword>
<accession>A0A2M7SDY9</accession>
<protein>
    <submittedName>
        <fullName evidence="3">DNA-binding protein</fullName>
    </submittedName>
</protein>
<proteinExistence type="predicted"/>
<dbReference type="Proteomes" id="UP000229307">
    <property type="component" value="Unassembled WGS sequence"/>
</dbReference>
<dbReference type="Pfam" id="PF10543">
    <property type="entry name" value="ORF6N"/>
    <property type="match status" value="1"/>
</dbReference>
<comment type="caution">
    <text evidence="3">The sequence shown here is derived from an EMBL/GenBank/DDBJ whole genome shotgun (WGS) entry which is preliminary data.</text>
</comment>
<reference evidence="4" key="1">
    <citation type="submission" date="2017-09" db="EMBL/GenBank/DDBJ databases">
        <title>Depth-based differentiation of microbial function through sediment-hosted aquifers and enrichment of novel symbionts in the deep terrestrial subsurface.</title>
        <authorList>
            <person name="Probst A.J."/>
            <person name="Ladd B."/>
            <person name="Jarett J.K."/>
            <person name="Geller-Mcgrath D.E."/>
            <person name="Sieber C.M.K."/>
            <person name="Emerson J.B."/>
            <person name="Anantharaman K."/>
            <person name="Thomas B.C."/>
            <person name="Malmstrom R."/>
            <person name="Stieglmeier M."/>
            <person name="Klingl A."/>
            <person name="Woyke T."/>
            <person name="Ryan C.M."/>
            <person name="Banfield J.F."/>
        </authorList>
    </citation>
    <scope>NUCLEOTIDE SEQUENCE [LARGE SCALE GENOMIC DNA]</scope>
</reference>
<name>A0A2M7SDY9_9BACT</name>
<keyword evidence="3" id="KW-0238">DNA-binding</keyword>
<evidence type="ECO:0000313" key="4">
    <source>
        <dbReference type="Proteomes" id="UP000229307"/>
    </source>
</evidence>
<organism evidence="3 4">
    <name type="scientific">Candidatus Desantisbacteria bacterium CG_4_10_14_0_8_um_filter_48_22</name>
    <dbReference type="NCBI Taxonomy" id="1974543"/>
    <lineage>
        <taxon>Bacteria</taxon>
        <taxon>Candidatus Desantisiibacteriota</taxon>
    </lineage>
</organism>
<gene>
    <name evidence="3" type="ORF">COY52_03175</name>
</gene>
<dbReference type="InterPro" id="IPR018873">
    <property type="entry name" value="KilA-N_DNA-bd_domain"/>
</dbReference>